<dbReference type="AlphaFoldDB" id="A0A8J2SQU7"/>
<dbReference type="Proteomes" id="UP000789595">
    <property type="component" value="Unassembled WGS sequence"/>
</dbReference>
<comment type="caution">
    <text evidence="1">The sequence shown here is derived from an EMBL/GenBank/DDBJ whole genome shotgun (WGS) entry which is preliminary data.</text>
</comment>
<evidence type="ECO:0000313" key="1">
    <source>
        <dbReference type="EMBL" id="CAH0371712.1"/>
    </source>
</evidence>
<evidence type="ECO:0000313" key="2">
    <source>
        <dbReference type="Proteomes" id="UP000789595"/>
    </source>
</evidence>
<sequence>MVHHISSSPVFIHIRRNRSRRPARLRRLARRARPRSSRSRVAFSDADLASAADADAAAALASHAPADAAAPAAGLERESCDTTQGDTDVDVASQLSRLSVAGAEAEPRSPRSPRTPKDACVVCWERRREVACYPCMCVAASRRFPLILHLTPRLRGDTPSPRSSQCLIRAGTSASARRAPARRTPVPCAGGPSRTCSACSCLDFFIIIVVVGVPRLLSIYEASSKHL</sequence>
<feature type="non-terminal residue" evidence="1">
    <location>
        <position position="227"/>
    </location>
</feature>
<organism evidence="1 2">
    <name type="scientific">Pelagomonas calceolata</name>
    <dbReference type="NCBI Taxonomy" id="35677"/>
    <lineage>
        <taxon>Eukaryota</taxon>
        <taxon>Sar</taxon>
        <taxon>Stramenopiles</taxon>
        <taxon>Ochrophyta</taxon>
        <taxon>Pelagophyceae</taxon>
        <taxon>Pelagomonadales</taxon>
        <taxon>Pelagomonadaceae</taxon>
        <taxon>Pelagomonas</taxon>
    </lineage>
</organism>
<protein>
    <submittedName>
        <fullName evidence="1">Uncharacterized protein</fullName>
    </submittedName>
</protein>
<name>A0A8J2SQU7_9STRA</name>
<accession>A0A8J2SQU7</accession>
<gene>
    <name evidence="1" type="ORF">PECAL_3P16640</name>
</gene>
<reference evidence="1" key="1">
    <citation type="submission" date="2021-11" db="EMBL/GenBank/DDBJ databases">
        <authorList>
            <consortium name="Genoscope - CEA"/>
            <person name="William W."/>
        </authorList>
    </citation>
    <scope>NUCLEOTIDE SEQUENCE</scope>
</reference>
<keyword evidence="2" id="KW-1185">Reference proteome</keyword>
<dbReference type="EMBL" id="CAKKNE010000003">
    <property type="protein sequence ID" value="CAH0371712.1"/>
    <property type="molecule type" value="Genomic_DNA"/>
</dbReference>
<proteinExistence type="predicted"/>